<comment type="caution">
    <text evidence="1">The sequence shown here is derived from an EMBL/GenBank/DDBJ whole genome shotgun (WGS) entry which is preliminary data.</text>
</comment>
<dbReference type="EMBL" id="CM042883">
    <property type="protein sequence ID" value="KAI4376880.1"/>
    <property type="molecule type" value="Genomic_DNA"/>
</dbReference>
<keyword evidence="2" id="KW-1185">Reference proteome</keyword>
<gene>
    <name evidence="1" type="ORF">MLD38_014588</name>
</gene>
<protein>
    <submittedName>
        <fullName evidence="1">Uncharacterized protein</fullName>
    </submittedName>
</protein>
<sequence>MQQMGSEYSDFYATILGGFFGSVVVEASVLAVKSLACSLLMVTYSACAVNALALDKEVSQMFPFDELYAVKKPGPENVDGSETEDDDDEDEAEDPEDDDEDEEEEGGEANGDEEGDPEDEPDANDGGNEDEDEDDDDEDDDEDGEDEDEEDEEEEEDEDELPQPPSKKRK</sequence>
<reference evidence="2" key="1">
    <citation type="journal article" date="2023" name="Front. Plant Sci.">
        <title>Chromosomal-level genome assembly of Melastoma candidum provides insights into trichome evolution.</title>
        <authorList>
            <person name="Zhong Y."/>
            <person name="Wu W."/>
            <person name="Sun C."/>
            <person name="Zou P."/>
            <person name="Liu Y."/>
            <person name="Dai S."/>
            <person name="Zhou R."/>
        </authorList>
    </citation>
    <scope>NUCLEOTIDE SEQUENCE [LARGE SCALE GENOMIC DNA]</scope>
</reference>
<proteinExistence type="predicted"/>
<accession>A0ACB9RDU8</accession>
<evidence type="ECO:0000313" key="1">
    <source>
        <dbReference type="EMBL" id="KAI4376880.1"/>
    </source>
</evidence>
<dbReference type="Proteomes" id="UP001057402">
    <property type="component" value="Chromosome 4"/>
</dbReference>
<evidence type="ECO:0000313" key="2">
    <source>
        <dbReference type="Proteomes" id="UP001057402"/>
    </source>
</evidence>
<name>A0ACB9RDU8_9MYRT</name>
<organism evidence="1 2">
    <name type="scientific">Melastoma candidum</name>
    <dbReference type="NCBI Taxonomy" id="119954"/>
    <lineage>
        <taxon>Eukaryota</taxon>
        <taxon>Viridiplantae</taxon>
        <taxon>Streptophyta</taxon>
        <taxon>Embryophyta</taxon>
        <taxon>Tracheophyta</taxon>
        <taxon>Spermatophyta</taxon>
        <taxon>Magnoliopsida</taxon>
        <taxon>eudicotyledons</taxon>
        <taxon>Gunneridae</taxon>
        <taxon>Pentapetalae</taxon>
        <taxon>rosids</taxon>
        <taxon>malvids</taxon>
        <taxon>Myrtales</taxon>
        <taxon>Melastomataceae</taxon>
        <taxon>Melastomatoideae</taxon>
        <taxon>Melastomateae</taxon>
        <taxon>Melastoma</taxon>
    </lineage>
</organism>